<evidence type="ECO:0000256" key="1">
    <source>
        <dbReference type="ARBA" id="ARBA00004370"/>
    </source>
</evidence>
<dbReference type="Proteomes" id="UP000199754">
    <property type="component" value="Plasmid pSMR1-2"/>
</dbReference>
<accession>A0A221K7T5</accession>
<sequence>MPRLPHRLGAACHGAFDRAKPLLIPAACGIALAAGTPALSQMVNAIEVRGAQFIPEQDIQMTCGAEAGIEYIDLELRAIEDCLMSTGVFETVSLFREGDTLVIDVQELDTRPGRIDATLAYVSQDGVTGSLSYERYNLFDRTYGAVNLEFGAEVQRYSLNLFRTEAFETDFDLGFELAGGRDDYDDRSYTHESLRAETYLGWALSPSTRFEAGIGYRDHRLYDLDPAASALLVLEQTDGISAPYVRLGLRHEQIAPAEDGKENWDQFGYRISLDQYFWNIGSDDPLSDTRLETQMQFPLASNMRLLFGFDAGAVSGTSGNATRAIDRFYPGADTFRGFAPRGIGPRDGTDALGGNTFVKASIELQRDFGEVYRTPFHAGIFLDTGASWGLDDTLGGTIDDSWQRRSSLGLSVVFDVGKTPVSLYVATPIEHQPGDERQVFGLSLSTRF</sequence>
<dbReference type="RefSeq" id="WP_240311389.1">
    <property type="nucleotide sequence ID" value="NZ_CP022417.1"/>
</dbReference>
<dbReference type="PROSITE" id="PS51779">
    <property type="entry name" value="POTRA"/>
    <property type="match status" value="1"/>
</dbReference>
<dbReference type="AlphaFoldDB" id="A0A221K7T5"/>
<comment type="subcellular location">
    <subcellularLocation>
        <location evidence="1">Membrane</location>
    </subcellularLocation>
</comment>
<keyword evidence="5" id="KW-1185">Reference proteome</keyword>
<keyword evidence="2" id="KW-0472">Membrane</keyword>
<evidence type="ECO:0000256" key="2">
    <source>
        <dbReference type="ARBA" id="ARBA00023136"/>
    </source>
</evidence>
<evidence type="ECO:0000313" key="5">
    <source>
        <dbReference type="Proteomes" id="UP000199754"/>
    </source>
</evidence>
<evidence type="ECO:0000313" key="4">
    <source>
        <dbReference type="EMBL" id="ASM74940.1"/>
    </source>
</evidence>
<dbReference type="GO" id="GO:0019867">
    <property type="term" value="C:outer membrane"/>
    <property type="evidence" value="ECO:0007669"/>
    <property type="project" value="InterPro"/>
</dbReference>
<keyword evidence="4" id="KW-0614">Plasmid</keyword>
<gene>
    <name evidence="4" type="ORF">SULPSESMR1_04021</name>
</gene>
<dbReference type="InterPro" id="IPR000184">
    <property type="entry name" value="Bac_surfAg_D15"/>
</dbReference>
<protein>
    <submittedName>
        <fullName evidence="4">Outer membrane protein assembly factor YaeT</fullName>
    </submittedName>
</protein>
<dbReference type="STRING" id="1402135.SAMN05444149_105133"/>
<dbReference type="Gene3D" id="3.10.20.310">
    <property type="entry name" value="membrane protein fhac"/>
    <property type="match status" value="1"/>
</dbReference>
<name>A0A221K7T5_9RHOB</name>
<dbReference type="Gene3D" id="2.40.160.50">
    <property type="entry name" value="membrane protein fhac: a member of the omp85/tpsb transporter family"/>
    <property type="match status" value="1"/>
</dbReference>
<dbReference type="EMBL" id="CP022417">
    <property type="protein sequence ID" value="ASM74940.1"/>
    <property type="molecule type" value="Genomic_DNA"/>
</dbReference>
<proteinExistence type="predicted"/>
<feature type="domain" description="POTRA" evidence="3">
    <location>
        <begin position="41"/>
        <end position="108"/>
    </location>
</feature>
<evidence type="ECO:0000259" key="3">
    <source>
        <dbReference type="PROSITE" id="PS51779"/>
    </source>
</evidence>
<organism evidence="4 5">
    <name type="scientific">Pseudosulfitobacter pseudonitzschiae</name>
    <dbReference type="NCBI Taxonomy" id="1402135"/>
    <lineage>
        <taxon>Bacteria</taxon>
        <taxon>Pseudomonadati</taxon>
        <taxon>Pseudomonadota</taxon>
        <taxon>Alphaproteobacteria</taxon>
        <taxon>Rhodobacterales</taxon>
        <taxon>Roseobacteraceae</taxon>
        <taxon>Pseudosulfitobacter</taxon>
    </lineage>
</organism>
<dbReference type="InterPro" id="IPR034746">
    <property type="entry name" value="POTRA"/>
</dbReference>
<geneLocation type="plasmid" evidence="4 5">
    <name>pSMR1-2</name>
</geneLocation>
<dbReference type="Pfam" id="PF01103">
    <property type="entry name" value="Omp85"/>
    <property type="match status" value="1"/>
</dbReference>
<dbReference type="KEGG" id="spse:SULPSESMR1_04021"/>
<reference evidence="4 5" key="1">
    <citation type="submission" date="2017-07" db="EMBL/GenBank/DDBJ databases">
        <title>Genome Sequence of Sulfitobacter pseudonitzschiae Strain SMR1 Isolated from a culture of the Diatom Skeletonema marinoi.</title>
        <authorList>
            <person name="Topel M."/>
            <person name="Pinder M.I.M."/>
            <person name="Johansson O.N."/>
            <person name="Kourtchenko O."/>
            <person name="Godhe A."/>
            <person name="Clarke A.K."/>
        </authorList>
    </citation>
    <scope>NUCLEOTIDE SEQUENCE [LARGE SCALE GENOMIC DNA]</scope>
    <source>
        <strain evidence="4 5">SMR1</strain>
        <plasmid evidence="4 5">pSMR1-2</plasmid>
    </source>
</reference>